<feature type="domain" description="Elongation factor G-binding protein N-terminal" evidence="1">
    <location>
        <begin position="4"/>
        <end position="86"/>
    </location>
</feature>
<protein>
    <submittedName>
        <fullName evidence="3">FusB/FusC family EF-G-binding protein</fullName>
    </submittedName>
</protein>
<dbReference type="Proteomes" id="UP001312865">
    <property type="component" value="Unassembled WGS sequence"/>
</dbReference>
<sequence>MDAFLTSDEYQFIKAQTKILVHGNSTVNDKSVLDALHSIAYDKGMNLFENITNEQKALLSPLLTITESLEAEAFLAKLKAYVIPFQHINEKTLKRLFPKVKKLKMPNLTELDFKEISYLGWNDAGTERKYIVAQHQGKLIGIKGSFKNSHKKGICTICNHHSKIGMFIVETKTSVKGTFTKKGNYICQDSHECNQNVTNLDKLHRFIEEMNND</sequence>
<evidence type="ECO:0000259" key="1">
    <source>
        <dbReference type="Pfam" id="PF07299"/>
    </source>
</evidence>
<dbReference type="InterPro" id="IPR032330">
    <property type="entry name" value="EF-G-binding_C"/>
</dbReference>
<dbReference type="InterPro" id="IPR038344">
    <property type="entry name" value="EF-G_N_sf"/>
</dbReference>
<organism evidence="3 4">
    <name type="scientific">Bacillus spongiae</name>
    <dbReference type="NCBI Taxonomy" id="2683610"/>
    <lineage>
        <taxon>Bacteria</taxon>
        <taxon>Bacillati</taxon>
        <taxon>Bacillota</taxon>
        <taxon>Bacilli</taxon>
        <taxon>Bacillales</taxon>
        <taxon>Bacillaceae</taxon>
        <taxon>Bacillus</taxon>
    </lineage>
</organism>
<dbReference type="EMBL" id="JBBAXC010000011">
    <property type="protein sequence ID" value="MEI5908218.1"/>
    <property type="molecule type" value="Genomic_DNA"/>
</dbReference>
<proteinExistence type="predicted"/>
<evidence type="ECO:0000313" key="4">
    <source>
        <dbReference type="Proteomes" id="UP001312865"/>
    </source>
</evidence>
<gene>
    <name evidence="3" type="ORF">WAK64_14260</name>
</gene>
<dbReference type="CDD" id="cd16342">
    <property type="entry name" value="FusC_FusB"/>
    <property type="match status" value="1"/>
</dbReference>
<evidence type="ECO:0000313" key="3">
    <source>
        <dbReference type="EMBL" id="MEI5908218.1"/>
    </source>
</evidence>
<evidence type="ECO:0000259" key="2">
    <source>
        <dbReference type="Pfam" id="PF16571"/>
    </source>
</evidence>
<dbReference type="RefSeq" id="WP_336587656.1">
    <property type="nucleotide sequence ID" value="NZ_JBBAXC010000011.1"/>
</dbReference>
<comment type="caution">
    <text evidence="3">The sequence shown here is derived from an EMBL/GenBank/DDBJ whole genome shotgun (WGS) entry which is preliminary data.</text>
</comment>
<dbReference type="InterPro" id="IPR010841">
    <property type="entry name" value="EF-G-binding_N"/>
</dbReference>
<dbReference type="Pfam" id="PF16571">
    <property type="entry name" value="FBP_C"/>
    <property type="match status" value="1"/>
</dbReference>
<dbReference type="Pfam" id="PF07299">
    <property type="entry name" value="EF-G-binding_N"/>
    <property type="match status" value="1"/>
</dbReference>
<reference evidence="3 4" key="1">
    <citation type="journal article" date="2018" name="J. Microbiol.">
        <title>Bacillus spongiae sp. nov., isolated from sponge of Jeju Island.</title>
        <authorList>
            <person name="Lee G.E."/>
            <person name="Im W.T."/>
            <person name="Park J.S."/>
        </authorList>
    </citation>
    <scope>NUCLEOTIDE SEQUENCE [LARGE SCALE GENOMIC DNA]</scope>
    <source>
        <strain evidence="3 4">135PIL107-10</strain>
    </source>
</reference>
<keyword evidence="4" id="KW-1185">Reference proteome</keyword>
<accession>A0ABU8HGE7</accession>
<name>A0ABU8HGE7_9BACI</name>
<feature type="domain" description="Elongation factor G-binding protein C-terminal treble-clef zinc-finger" evidence="2">
    <location>
        <begin position="100"/>
        <end position="203"/>
    </location>
</feature>
<dbReference type="Gene3D" id="1.20.1280.250">
    <property type="match status" value="1"/>
</dbReference>